<evidence type="ECO:0000313" key="1">
    <source>
        <dbReference type="EMBL" id="CAA0404171.1"/>
    </source>
</evidence>
<reference evidence="1 2" key="1">
    <citation type="submission" date="2019-12" db="EMBL/GenBank/DDBJ databases">
        <authorList>
            <person name="Jiao W.-B."/>
            <person name="Schneeberger K."/>
        </authorList>
    </citation>
    <scope>NUCLEOTIDE SEQUENCE [LARGE SCALE GENOMIC DNA]</scope>
    <source>
        <strain evidence="2">cv. C24</strain>
    </source>
</reference>
<evidence type="ECO:0000313" key="2">
    <source>
        <dbReference type="Proteomes" id="UP000434276"/>
    </source>
</evidence>
<dbReference type="AlphaFoldDB" id="A0A5S9Y6J6"/>
<dbReference type="PANTHER" id="PTHR31900:SF33">
    <property type="entry name" value="PROTEIN WITH RNI-LIKE_FBD-LIKE DOMAIN"/>
    <property type="match status" value="1"/>
</dbReference>
<evidence type="ECO:0008006" key="3">
    <source>
        <dbReference type="Google" id="ProtNLM"/>
    </source>
</evidence>
<dbReference type="ExpressionAtlas" id="A0A5S9Y6J6">
    <property type="expression patterns" value="differential"/>
</dbReference>
<dbReference type="PANTHER" id="PTHR31900">
    <property type="entry name" value="F-BOX/RNI SUPERFAMILY PROTEIN-RELATED"/>
    <property type="match status" value="1"/>
</dbReference>
<dbReference type="InterPro" id="IPR050232">
    <property type="entry name" value="FBL13/AtMIF1-like"/>
</dbReference>
<dbReference type="OrthoDB" id="612216at2759"/>
<gene>
    <name evidence="1" type="ORF">C24_LOCUS22878</name>
</gene>
<dbReference type="EMBL" id="CACSHJ010000096">
    <property type="protein sequence ID" value="CAA0404171.1"/>
    <property type="molecule type" value="Genomic_DNA"/>
</dbReference>
<dbReference type="Pfam" id="PF07723">
    <property type="entry name" value="LRR_2"/>
    <property type="match status" value="1"/>
</dbReference>
<sequence length="286" mass="32845">MGPHLGPMRKILLYLPTKKAVSVLSKRWKSLWLSFPGLDFDSEEFPNYNAFVSFMDRFVDFSRERKSCLHKLKLSIQKSWSDQYRITRLESISLPRLKTVHLQLNVYANDAGLESFISSYPAHEDFSIVRSVDIDDNVNVLRVHSQTLNSLSVEFDLGEWGLGLLCFGQRYLGLWIDDPRSICCFKVNFVGFYMSHGVGLSKQQMARNFFTGISRVRDLIISADIFIDCYLKEESLSQFCKLSCLKAEVCSSNVKIRETLQKPFESCPNLKSIFLVMTCTNPRALT</sequence>
<organism evidence="1 2">
    <name type="scientific">Arabidopsis thaliana</name>
    <name type="common">Mouse-ear cress</name>
    <dbReference type="NCBI Taxonomy" id="3702"/>
    <lineage>
        <taxon>Eukaryota</taxon>
        <taxon>Viridiplantae</taxon>
        <taxon>Streptophyta</taxon>
        <taxon>Embryophyta</taxon>
        <taxon>Tracheophyta</taxon>
        <taxon>Spermatophyta</taxon>
        <taxon>Magnoliopsida</taxon>
        <taxon>eudicotyledons</taxon>
        <taxon>Gunneridae</taxon>
        <taxon>Pentapetalae</taxon>
        <taxon>rosids</taxon>
        <taxon>malvids</taxon>
        <taxon>Brassicales</taxon>
        <taxon>Brassicaceae</taxon>
        <taxon>Camelineae</taxon>
        <taxon>Arabidopsis</taxon>
    </lineage>
</organism>
<name>A0A5S9Y6J6_ARATH</name>
<proteinExistence type="predicted"/>
<dbReference type="Proteomes" id="UP000434276">
    <property type="component" value="Unassembled WGS sequence"/>
</dbReference>
<dbReference type="InterPro" id="IPR013101">
    <property type="entry name" value="LRR_PRU1-like"/>
</dbReference>
<protein>
    <recommendedName>
        <fullName evidence="3">FBD domain-containing protein</fullName>
    </recommendedName>
</protein>
<accession>A0A5S9Y6J6</accession>
<dbReference type="SUPFAM" id="SSF57302">
    <property type="entry name" value="Snake toxin-like"/>
    <property type="match status" value="1"/>
</dbReference>
<dbReference type="InterPro" id="IPR045860">
    <property type="entry name" value="Snake_toxin-like_sf"/>
</dbReference>